<dbReference type="AlphaFoldDB" id="A0A151Z970"/>
<protein>
    <submittedName>
        <fullName evidence="1">Uncharacterized protein</fullName>
    </submittedName>
</protein>
<dbReference type="Gene3D" id="3.80.10.10">
    <property type="entry name" value="Ribonuclease Inhibitor"/>
    <property type="match status" value="1"/>
</dbReference>
<dbReference type="SUPFAM" id="SSF52047">
    <property type="entry name" value="RNI-like"/>
    <property type="match status" value="1"/>
</dbReference>
<accession>A0A151Z970</accession>
<dbReference type="InterPro" id="IPR032675">
    <property type="entry name" value="LRR_dom_sf"/>
</dbReference>
<dbReference type="InParanoid" id="A0A151Z970"/>
<reference evidence="1 2" key="1">
    <citation type="submission" date="2015-12" db="EMBL/GenBank/DDBJ databases">
        <title>Dictyostelia acquired genes for synthesis and detection of signals that induce cell-type specialization by lateral gene transfer from prokaryotes.</title>
        <authorList>
            <person name="Gloeckner G."/>
            <person name="Schaap P."/>
        </authorList>
    </citation>
    <scope>NUCLEOTIDE SEQUENCE [LARGE SCALE GENOMIC DNA]</scope>
    <source>
        <strain evidence="1 2">TK</strain>
    </source>
</reference>
<dbReference type="Proteomes" id="UP000076078">
    <property type="component" value="Unassembled WGS sequence"/>
</dbReference>
<proteinExistence type="predicted"/>
<evidence type="ECO:0000313" key="2">
    <source>
        <dbReference type="Proteomes" id="UP000076078"/>
    </source>
</evidence>
<sequence length="571" mass="66137">MDTYLPNIILKKIFEYRIDLECSLTHYYQLIKTFILISKRIQLEVLPKVRYSYRFTIDCSQPKEINLLKNLNKLTGIGDLQYSMELPLTEITSFVNSDIGDQIYKRITQLDMRIGDRHNMRPEILDKFVNLHRSCFTLSLRPKDMSVIHQAPYDRFKVNEVELLVPTLQIDDSLFHLLFNSNSISLIFMYGMDISIPKSIQLSSGFSGNINLTELRLSNVKMKSNDTALLISKSVSLQKLVLNNIRFLDEQPTPILDAVIQLQNLQRFVFISGKIQLKDTVYLLNNLKCQDVMVNIDTLQCEQNENLLATINNPFIKNFCFSKIVTLFNHPQRDFNFITIWRQLSALETIEIVPNTDHQWASIVYKLTNLKSIKIIEDFYPDSTQLFISDLVSANLPKLTSISIENSQYHNVELKSISLSHNHFINSITIGYISFQEILKILELEVTRQTLMLFSVSYVITVGTESLSELIPFIVKNKVLHTINIKRRMGTKEKLFNVYNSILYILKNNSNIRNISFPNKGKLSEDTHNEYKLLLQSDRILNLWHIGLSFFNRPDLTSILIQSSISSNTPQ</sequence>
<evidence type="ECO:0000313" key="1">
    <source>
        <dbReference type="EMBL" id="KYQ90495.1"/>
    </source>
</evidence>
<keyword evidence="2" id="KW-1185">Reference proteome</keyword>
<dbReference type="EMBL" id="LODT01000037">
    <property type="protein sequence ID" value="KYQ90495.1"/>
    <property type="molecule type" value="Genomic_DNA"/>
</dbReference>
<name>A0A151Z970_TIELA</name>
<organism evidence="1 2">
    <name type="scientific">Tieghemostelium lacteum</name>
    <name type="common">Slime mold</name>
    <name type="synonym">Dictyostelium lacteum</name>
    <dbReference type="NCBI Taxonomy" id="361077"/>
    <lineage>
        <taxon>Eukaryota</taxon>
        <taxon>Amoebozoa</taxon>
        <taxon>Evosea</taxon>
        <taxon>Eumycetozoa</taxon>
        <taxon>Dictyostelia</taxon>
        <taxon>Dictyosteliales</taxon>
        <taxon>Raperosteliaceae</taxon>
        <taxon>Tieghemostelium</taxon>
    </lineage>
</organism>
<gene>
    <name evidence="1" type="ORF">DLAC_11759</name>
</gene>
<comment type="caution">
    <text evidence="1">The sequence shown here is derived from an EMBL/GenBank/DDBJ whole genome shotgun (WGS) entry which is preliminary data.</text>
</comment>